<dbReference type="Pfam" id="PF07853">
    <property type="entry name" value="DUF1648"/>
    <property type="match status" value="1"/>
</dbReference>
<dbReference type="Proteomes" id="UP000640614">
    <property type="component" value="Unassembled WGS sequence"/>
</dbReference>
<dbReference type="PANTHER" id="PTHR37810:SF5">
    <property type="entry name" value="IMMUNITY PROTEIN SDPI"/>
    <property type="match status" value="1"/>
</dbReference>
<dbReference type="RefSeq" id="WP_194140189.1">
    <property type="nucleotide sequence ID" value="NZ_PRDM01000004.1"/>
</dbReference>
<accession>A0ABR9TNS9</accession>
<feature type="transmembrane region" description="Helical" evidence="1">
    <location>
        <begin position="189"/>
        <end position="208"/>
    </location>
</feature>
<gene>
    <name evidence="3" type="ORF">C4F50_19045</name>
</gene>
<keyword evidence="1" id="KW-0472">Membrane</keyword>
<dbReference type="EMBL" id="PRDM01000004">
    <property type="protein sequence ID" value="MBE8727019.1"/>
    <property type="molecule type" value="Genomic_DNA"/>
</dbReference>
<proteinExistence type="predicted"/>
<protein>
    <submittedName>
        <fullName evidence="3">DUF1648 domain-containing protein</fullName>
    </submittedName>
</protein>
<reference evidence="3 4" key="1">
    <citation type="submission" date="2018-07" db="EMBL/GenBank/DDBJ databases">
        <title>Genome assembly of strain KB82.</title>
        <authorList>
            <person name="Kukolya J."/>
            <person name="Horvath B."/>
            <person name="Nagy I."/>
            <person name="Toth A."/>
        </authorList>
    </citation>
    <scope>NUCLEOTIDE SEQUENCE [LARGE SCALE GENOMIC DNA]</scope>
    <source>
        <strain evidence="3 4">Kb82</strain>
    </source>
</reference>
<comment type="caution">
    <text evidence="3">The sequence shown here is derived from an EMBL/GenBank/DDBJ whole genome shotgun (WGS) entry which is preliminary data.</text>
</comment>
<dbReference type="PANTHER" id="PTHR37810">
    <property type="entry name" value="IMMUNITY PROTEIN SDPI"/>
    <property type="match status" value="1"/>
</dbReference>
<dbReference type="PIRSF" id="PIRSF038959">
    <property type="entry name" value="SdpI"/>
    <property type="match status" value="1"/>
</dbReference>
<feature type="transmembrane region" description="Helical" evidence="1">
    <location>
        <begin position="167"/>
        <end position="183"/>
    </location>
</feature>
<evidence type="ECO:0000259" key="2">
    <source>
        <dbReference type="Pfam" id="PF07853"/>
    </source>
</evidence>
<feature type="transmembrane region" description="Helical" evidence="1">
    <location>
        <begin position="49"/>
        <end position="70"/>
    </location>
</feature>
<feature type="transmembrane region" description="Helical" evidence="1">
    <location>
        <begin position="119"/>
        <end position="137"/>
    </location>
</feature>
<evidence type="ECO:0000313" key="4">
    <source>
        <dbReference type="Proteomes" id="UP000640614"/>
    </source>
</evidence>
<feature type="transmembrane region" description="Helical" evidence="1">
    <location>
        <begin position="9"/>
        <end position="29"/>
    </location>
</feature>
<dbReference type="Pfam" id="PF13630">
    <property type="entry name" value="SdpI"/>
    <property type="match status" value="1"/>
</dbReference>
<feature type="domain" description="DUF1648" evidence="2">
    <location>
        <begin position="14"/>
        <end position="59"/>
    </location>
</feature>
<keyword evidence="4" id="KW-1185">Reference proteome</keyword>
<evidence type="ECO:0000256" key="1">
    <source>
        <dbReference type="SAM" id="Phobius"/>
    </source>
</evidence>
<dbReference type="InterPro" id="IPR012867">
    <property type="entry name" value="DUF1648"/>
</dbReference>
<sequence length="219" mass="25734">MNFDFKKELPLIGIVLTPLVYLYIIWESIPNRVPLHWNYDGVVDNWGEKYTLILMTSFMTVFFYLLMLFLPKIDPKKRLTIMGNKFYQLKFILLLFFSCLAIIIIYFSKNQEMPNPSLLYMPAAILFIALGNYFKVIQPNYFIGIKTPWTLENKEVWKATHLMAGKIWMLGGFLILISCLIFSKEITKNTLITVTIINAIVPILFSYFKFKQIEKEARL</sequence>
<keyword evidence="1" id="KW-0812">Transmembrane</keyword>
<dbReference type="InterPro" id="IPR025962">
    <property type="entry name" value="SdpI/YhfL"/>
</dbReference>
<keyword evidence="1" id="KW-1133">Transmembrane helix</keyword>
<evidence type="ECO:0000313" key="3">
    <source>
        <dbReference type="EMBL" id="MBE8727019.1"/>
    </source>
</evidence>
<feature type="transmembrane region" description="Helical" evidence="1">
    <location>
        <begin position="91"/>
        <end position="107"/>
    </location>
</feature>
<dbReference type="InterPro" id="IPR026272">
    <property type="entry name" value="SdpI"/>
</dbReference>
<name>A0ABR9TNS9_9FLAO</name>
<organism evidence="3 4">
    <name type="scientific">Flavobacterium hungaricum</name>
    <dbReference type="NCBI Taxonomy" id="2082725"/>
    <lineage>
        <taxon>Bacteria</taxon>
        <taxon>Pseudomonadati</taxon>
        <taxon>Bacteroidota</taxon>
        <taxon>Flavobacteriia</taxon>
        <taxon>Flavobacteriales</taxon>
        <taxon>Flavobacteriaceae</taxon>
        <taxon>Flavobacterium</taxon>
    </lineage>
</organism>